<protein>
    <submittedName>
        <fullName evidence="1">Uncharacterized protein</fullName>
    </submittedName>
</protein>
<evidence type="ECO:0000313" key="1">
    <source>
        <dbReference type="EMBL" id="RNA05868.1"/>
    </source>
</evidence>
<keyword evidence="2" id="KW-1185">Reference proteome</keyword>
<organism evidence="1 2">
    <name type="scientific">Brachionus plicatilis</name>
    <name type="common">Marine rotifer</name>
    <name type="synonym">Brachionus muelleri</name>
    <dbReference type="NCBI Taxonomy" id="10195"/>
    <lineage>
        <taxon>Eukaryota</taxon>
        <taxon>Metazoa</taxon>
        <taxon>Spiralia</taxon>
        <taxon>Gnathifera</taxon>
        <taxon>Rotifera</taxon>
        <taxon>Eurotatoria</taxon>
        <taxon>Monogononta</taxon>
        <taxon>Pseudotrocha</taxon>
        <taxon>Ploima</taxon>
        <taxon>Brachionidae</taxon>
        <taxon>Brachionus</taxon>
    </lineage>
</organism>
<dbReference type="AlphaFoldDB" id="A0A3M7Q4J2"/>
<evidence type="ECO:0000313" key="2">
    <source>
        <dbReference type="Proteomes" id="UP000276133"/>
    </source>
</evidence>
<dbReference type="Proteomes" id="UP000276133">
    <property type="component" value="Unassembled WGS sequence"/>
</dbReference>
<reference evidence="1 2" key="1">
    <citation type="journal article" date="2018" name="Sci. Rep.">
        <title>Genomic signatures of local adaptation to the degree of environmental predictability in rotifers.</title>
        <authorList>
            <person name="Franch-Gras L."/>
            <person name="Hahn C."/>
            <person name="Garcia-Roger E.M."/>
            <person name="Carmona M.J."/>
            <person name="Serra M."/>
            <person name="Gomez A."/>
        </authorList>
    </citation>
    <scope>NUCLEOTIDE SEQUENCE [LARGE SCALE GENOMIC DNA]</scope>
    <source>
        <strain evidence="1">HYR1</strain>
    </source>
</reference>
<proteinExistence type="predicted"/>
<sequence>MLKEKHCKNTLDLVIAESRDRIADIKTNTPLGDVKQGHMYLVFFALEHNLKFRVSTIYLGDCKEPRIASSI</sequence>
<gene>
    <name evidence="1" type="ORF">BpHYR1_005014</name>
</gene>
<name>A0A3M7Q4J2_BRAPC</name>
<dbReference type="EMBL" id="REGN01007565">
    <property type="protein sequence ID" value="RNA05868.1"/>
    <property type="molecule type" value="Genomic_DNA"/>
</dbReference>
<comment type="caution">
    <text evidence="1">The sequence shown here is derived from an EMBL/GenBank/DDBJ whole genome shotgun (WGS) entry which is preliminary data.</text>
</comment>
<accession>A0A3M7Q4J2</accession>